<accession>A0A1J4MCW1</accession>
<keyword evidence="3" id="KW-1185">Reference proteome</keyword>
<dbReference type="GeneID" id="39978198"/>
<name>A0A1J4MCW1_9CRYT</name>
<evidence type="ECO:0000313" key="2">
    <source>
        <dbReference type="EMBL" id="OII72074.1"/>
    </source>
</evidence>
<dbReference type="AlphaFoldDB" id="A0A1J4MCW1"/>
<evidence type="ECO:0000256" key="1">
    <source>
        <dbReference type="SAM" id="SignalP"/>
    </source>
</evidence>
<dbReference type="Proteomes" id="UP000186176">
    <property type="component" value="Unassembled WGS sequence"/>
</dbReference>
<organism evidence="2 3">
    <name type="scientific">Cryptosporidium ubiquitum</name>
    <dbReference type="NCBI Taxonomy" id="857276"/>
    <lineage>
        <taxon>Eukaryota</taxon>
        <taxon>Sar</taxon>
        <taxon>Alveolata</taxon>
        <taxon>Apicomplexa</taxon>
        <taxon>Conoidasida</taxon>
        <taxon>Coccidia</taxon>
        <taxon>Eucoccidiorida</taxon>
        <taxon>Eimeriorina</taxon>
        <taxon>Cryptosporidiidae</taxon>
        <taxon>Cryptosporidium</taxon>
    </lineage>
</organism>
<sequence>MRVVNLFFLIFIFKTSLVFSKHRKHDFTGLRGNQAPGKQEINKCKLHCEGNNTLAEKIHCSLNDLLENQTNISGMIYFTSGNESSYSILENSSEPLLFETREDSLELVRVTENAINNSILGLLANGSLAELNSKGNDTIGNYSISSLFLDTEDNFLVEFDKFSSLYNFESTGQKELASKNLTDSLISGNETIDNSDKIDANQELIDELIKEEFNTTVGVLEEISERFPDLKDFTNIVKGEKNVSIRELLYVTSRLMRSLNTIDENISDIDDSSFERLKERLSDDEIEKLKNQQVVDNSTVVKQPWYTPLKSLGINIISGKNTIFSAIISIIESVIGLSPVGSIVTIVVRVIAAIVTMIHDIIQRRKSNSNLIRVLRSLDDFDTSELSKASLASKLIERISVNADNILESQFVLRRLYKDLSELAFFAEKNLREFDENVVRDQLNKAISGKLASMVSGNFTNNFQSINQNGSFNKYGSRLLLTSSSMIGYNFNKGFSVIADEIEEYLNDSYNLSWESNEFTRTLNISSEVLSNSTFINKSNSTEIVTTTTSTTQPTKVKWYDGLIQFSKKVTELSGVVSMLDMLLELFTVIFGNSPQAESILSVLRLIVYLIKSVFNIFSNISSNRKLISITRVIPEKIANDPKLLQFTTRKMKENLDATQLERDIIDSQIKEIIKISEPDDFELIGQEFDKYLTYNATESLLNETRLRKNTSVEAKMQAAGYHLMHERILSASESTVMATELNFKSWMEKVGSFFDNSYEKIKQVIKGIFASIFKGNKIVSFIDKLIDLIISVIRSIYHAFKNKSTQRLLIQAIEECEEQELHEVLQKQLERTLKEENISIMRLLH</sequence>
<dbReference type="OrthoDB" id="343419at2759"/>
<feature type="chain" id="PRO_5013131332" evidence="1">
    <location>
        <begin position="21"/>
        <end position="846"/>
    </location>
</feature>
<keyword evidence="1" id="KW-0732">Signal</keyword>
<reference evidence="2 3" key="1">
    <citation type="submission" date="2016-10" db="EMBL/GenBank/DDBJ databases">
        <title>Reductive evolution of mitochondrial metabolism and differential evolution of invasion-related proteins in Cryptosporidium.</title>
        <authorList>
            <person name="Liu S."/>
            <person name="Roellig D.M."/>
            <person name="Guo Y."/>
            <person name="Li N."/>
            <person name="Frace M.A."/>
            <person name="Tang K."/>
            <person name="Zhang L."/>
            <person name="Feng Y."/>
            <person name="Xiao L."/>
        </authorList>
    </citation>
    <scope>NUCLEOTIDE SEQUENCE [LARGE SCALE GENOMIC DNA]</scope>
    <source>
        <strain evidence="2">39726</strain>
    </source>
</reference>
<feature type="signal peptide" evidence="1">
    <location>
        <begin position="1"/>
        <end position="20"/>
    </location>
</feature>
<proteinExistence type="predicted"/>
<dbReference type="EMBL" id="LRBP01000025">
    <property type="protein sequence ID" value="OII72074.1"/>
    <property type="molecule type" value="Genomic_DNA"/>
</dbReference>
<dbReference type="RefSeq" id="XP_028873646.1">
    <property type="nucleotide sequence ID" value="XM_029018419.1"/>
</dbReference>
<comment type="caution">
    <text evidence="2">The sequence shown here is derived from an EMBL/GenBank/DDBJ whole genome shotgun (WGS) entry which is preliminary data.</text>
</comment>
<dbReference type="VEuPathDB" id="CryptoDB:cubi_01407"/>
<protein>
    <submittedName>
        <fullName evidence="2">Uncharacterized protein</fullName>
    </submittedName>
</protein>
<evidence type="ECO:0000313" key="3">
    <source>
        <dbReference type="Proteomes" id="UP000186176"/>
    </source>
</evidence>
<gene>
    <name evidence="2" type="ORF">cubi_01407</name>
</gene>